<dbReference type="AlphaFoldDB" id="A0A3Q9UKN6"/>
<evidence type="ECO:0000256" key="1">
    <source>
        <dbReference type="ARBA" id="ARBA00023125"/>
    </source>
</evidence>
<dbReference type="NCBIfam" id="NF047375">
    <property type="entry name" value="HeatShock_HspR"/>
    <property type="match status" value="1"/>
</dbReference>
<dbReference type="PROSITE" id="PS50937">
    <property type="entry name" value="HTH_MERR_2"/>
    <property type="match status" value="1"/>
</dbReference>
<dbReference type="GO" id="GO:0003677">
    <property type="term" value="F:DNA binding"/>
    <property type="evidence" value="ECO:0007669"/>
    <property type="project" value="UniProtKB-KW"/>
</dbReference>
<organism evidence="2 3">
    <name type="scientific">Acidipropionibacterium jensenii</name>
    <dbReference type="NCBI Taxonomy" id="1749"/>
    <lineage>
        <taxon>Bacteria</taxon>
        <taxon>Bacillati</taxon>
        <taxon>Actinomycetota</taxon>
        <taxon>Actinomycetes</taxon>
        <taxon>Propionibacteriales</taxon>
        <taxon>Propionibacteriaceae</taxon>
        <taxon>Acidipropionibacterium</taxon>
    </lineage>
</organism>
<dbReference type="GeneID" id="82883924"/>
<gene>
    <name evidence="2" type="ORF">C0Z10_10680</name>
</gene>
<dbReference type="PANTHER" id="PTHR30204:SF58">
    <property type="entry name" value="HTH-TYPE TRANSCRIPTIONAL REGULATOR YFMP"/>
    <property type="match status" value="1"/>
</dbReference>
<dbReference type="KEGG" id="aji:C0Z10_10680"/>
<dbReference type="GO" id="GO:0003700">
    <property type="term" value="F:DNA-binding transcription factor activity"/>
    <property type="evidence" value="ECO:0007669"/>
    <property type="project" value="InterPro"/>
</dbReference>
<dbReference type="Gene3D" id="1.10.1660.10">
    <property type="match status" value="1"/>
</dbReference>
<dbReference type="InterPro" id="IPR047057">
    <property type="entry name" value="MerR_fam"/>
</dbReference>
<reference evidence="3" key="1">
    <citation type="submission" date="2017-12" db="EMBL/GenBank/DDBJ databases">
        <title>Whole genome sequencing of Acidipropionibacterium jensenii strains JS279 and JS280.</title>
        <authorList>
            <person name="Deptula P."/>
            <person name="Laine P."/>
            <person name="Smolander O.-P."/>
            <person name="Paulin L."/>
            <person name="Auvinen P."/>
            <person name="Varmanen P."/>
        </authorList>
    </citation>
    <scope>NUCLEOTIDE SEQUENCE [LARGE SCALE GENOMIC DNA]</scope>
    <source>
        <strain evidence="3">JS280</strain>
    </source>
</reference>
<dbReference type="SUPFAM" id="SSF46955">
    <property type="entry name" value="Putative DNA-binding domain"/>
    <property type="match status" value="1"/>
</dbReference>
<dbReference type="PANTHER" id="PTHR30204">
    <property type="entry name" value="REDOX-CYCLING DRUG-SENSING TRANSCRIPTIONAL ACTIVATOR SOXR"/>
    <property type="match status" value="1"/>
</dbReference>
<evidence type="ECO:0000313" key="2">
    <source>
        <dbReference type="EMBL" id="AZZ40136.1"/>
    </source>
</evidence>
<accession>A0A3Q9UKN6</accession>
<dbReference type="CDD" id="cd04766">
    <property type="entry name" value="HTH_HspR"/>
    <property type="match status" value="1"/>
</dbReference>
<proteinExistence type="predicted"/>
<name>A0A3Q9UKN6_9ACTN</name>
<protein>
    <submittedName>
        <fullName evidence="2">MerR family transcriptional regulator</fullName>
    </submittedName>
</protein>
<dbReference type="EMBL" id="CP025570">
    <property type="protein sequence ID" value="AZZ40136.1"/>
    <property type="molecule type" value="Genomic_DNA"/>
</dbReference>
<dbReference type="SMART" id="SM00422">
    <property type="entry name" value="HTH_MERR"/>
    <property type="match status" value="1"/>
</dbReference>
<keyword evidence="1" id="KW-0238">DNA-binding</keyword>
<dbReference type="Pfam" id="PF13411">
    <property type="entry name" value="MerR_1"/>
    <property type="match status" value="1"/>
</dbReference>
<evidence type="ECO:0000313" key="3">
    <source>
        <dbReference type="Proteomes" id="UP000285875"/>
    </source>
</evidence>
<dbReference type="InterPro" id="IPR000551">
    <property type="entry name" value="MerR-type_HTH_dom"/>
</dbReference>
<dbReference type="InterPro" id="IPR009061">
    <property type="entry name" value="DNA-bd_dom_put_sf"/>
</dbReference>
<dbReference type="Proteomes" id="UP000285875">
    <property type="component" value="Chromosome"/>
</dbReference>
<sequence>MARRAKVLAEGTDLAPIDEDAAIFPISVAAGLAGMHPQTLRGYDRLGLVVPSRAKGRGRRYTARDISRLRLVQHLSQEEGINLNGIRRILEMESRIDRLNEQIDQLTDTMRQMQDAEYHGNSDLPRVFTAESTGLVHMGRTIVRAQLALPSR</sequence>
<dbReference type="RefSeq" id="WP_097799364.1">
    <property type="nucleotide sequence ID" value="NZ_CP025570.1"/>
</dbReference>